<comment type="similarity">
    <text evidence="1 2">Belongs to the iron/ascorbate-dependent oxidoreductase family.</text>
</comment>
<keyword evidence="2" id="KW-0560">Oxidoreductase</keyword>
<dbReference type="Pfam" id="PF03171">
    <property type="entry name" value="2OG-FeII_Oxy"/>
    <property type="match status" value="1"/>
</dbReference>
<dbReference type="GeneID" id="80892455"/>
<comment type="caution">
    <text evidence="4">The sequence shown here is derived from an EMBL/GenBank/DDBJ whole genome shotgun (WGS) entry which is preliminary data.</text>
</comment>
<evidence type="ECO:0000256" key="1">
    <source>
        <dbReference type="ARBA" id="ARBA00008056"/>
    </source>
</evidence>
<dbReference type="InterPro" id="IPR044861">
    <property type="entry name" value="IPNS-like_FE2OG_OXY"/>
</dbReference>
<sequence length="387" mass="43562">MDRCRAGCYICERASTVRHDKKFGGWQIRASPVICHKLGPPSRILLSKYMKDFRESVYRTSNFKRFFLMATLPEIGKTPTFNIPIVDLSAFLQGKVESEAVQDLVKQIRLACSTSGFFQIVGHGVSLTMQDSALRASKALFSLPEEEKLKLKERPGVGYETFGAQILEAGRKPDLKEGYFINREIPGLQPPYKPFCRPNIWPQANLLPETEFKLPLLAYHTAMQELAVQLMDLLAKSLNVSDSDMMLNFCREPIAAVRLLHYPPHPDVEDDALVGAGAHTDFGGITILLTDGNSGLQVLDQATNEWIDVPARSDAFVVNMGDLLETWTSGYYKSNIHRVINKSGKERYSVPFFFDGNPDFVVEPLDGSATEIYTVQEHLLKRYEQSF</sequence>
<proteinExistence type="inferred from homology"/>
<dbReference type="RefSeq" id="XP_056058490.1">
    <property type="nucleotide sequence ID" value="XM_056202987.1"/>
</dbReference>
<dbReference type="PRINTS" id="PR00682">
    <property type="entry name" value="IPNSYNTHASE"/>
</dbReference>
<accession>A0A9W8QLJ2</accession>
<organism evidence="4 5">
    <name type="scientific">Akanthomyces muscarius</name>
    <name type="common">Entomopathogenic fungus</name>
    <name type="synonym">Lecanicillium muscarium</name>
    <dbReference type="NCBI Taxonomy" id="2231603"/>
    <lineage>
        <taxon>Eukaryota</taxon>
        <taxon>Fungi</taxon>
        <taxon>Dikarya</taxon>
        <taxon>Ascomycota</taxon>
        <taxon>Pezizomycotina</taxon>
        <taxon>Sordariomycetes</taxon>
        <taxon>Hypocreomycetidae</taxon>
        <taxon>Hypocreales</taxon>
        <taxon>Cordycipitaceae</taxon>
        <taxon>Akanthomyces</taxon>
    </lineage>
</organism>
<dbReference type="InterPro" id="IPR027443">
    <property type="entry name" value="IPNS-like_sf"/>
</dbReference>
<dbReference type="PANTHER" id="PTHR47990">
    <property type="entry name" value="2-OXOGLUTARATE (2OG) AND FE(II)-DEPENDENT OXYGENASE SUPERFAMILY PROTEIN-RELATED"/>
    <property type="match status" value="1"/>
</dbReference>
<reference evidence="4" key="1">
    <citation type="journal article" date="2023" name="Access Microbiol">
        <title>De-novo genome assembly for Akanthomyces muscarius, a biocontrol agent of insect agricultural pests.</title>
        <authorList>
            <person name="Erdos Z."/>
            <person name="Studholme D.J."/>
            <person name="Raymond B."/>
            <person name="Sharma M."/>
        </authorList>
    </citation>
    <scope>NUCLEOTIDE SEQUENCE</scope>
    <source>
        <strain evidence="4">Ve6</strain>
    </source>
</reference>
<evidence type="ECO:0000313" key="5">
    <source>
        <dbReference type="Proteomes" id="UP001144673"/>
    </source>
</evidence>
<name>A0A9W8QLJ2_AKAMU</name>
<dbReference type="EMBL" id="JAJHUN010000001">
    <property type="protein sequence ID" value="KAJ4163575.1"/>
    <property type="molecule type" value="Genomic_DNA"/>
</dbReference>
<dbReference type="GO" id="GO:0046872">
    <property type="term" value="F:metal ion binding"/>
    <property type="evidence" value="ECO:0007669"/>
    <property type="project" value="UniProtKB-KW"/>
</dbReference>
<keyword evidence="5" id="KW-1185">Reference proteome</keyword>
<evidence type="ECO:0000256" key="2">
    <source>
        <dbReference type="RuleBase" id="RU003682"/>
    </source>
</evidence>
<gene>
    <name evidence="4" type="ORF">LMH87_005296</name>
</gene>
<dbReference type="AlphaFoldDB" id="A0A9W8QLJ2"/>
<dbReference type="GO" id="GO:0044283">
    <property type="term" value="P:small molecule biosynthetic process"/>
    <property type="evidence" value="ECO:0007669"/>
    <property type="project" value="UniProtKB-ARBA"/>
</dbReference>
<evidence type="ECO:0000259" key="3">
    <source>
        <dbReference type="PROSITE" id="PS51471"/>
    </source>
</evidence>
<dbReference type="PROSITE" id="PS51471">
    <property type="entry name" value="FE2OG_OXY"/>
    <property type="match status" value="1"/>
</dbReference>
<dbReference type="Gene3D" id="2.60.120.330">
    <property type="entry name" value="B-lactam Antibiotic, Isopenicillin N Synthase, Chain"/>
    <property type="match status" value="1"/>
</dbReference>
<dbReference type="Pfam" id="PF14226">
    <property type="entry name" value="DIOX_N"/>
    <property type="match status" value="1"/>
</dbReference>
<dbReference type="GO" id="GO:0016491">
    <property type="term" value="F:oxidoreductase activity"/>
    <property type="evidence" value="ECO:0007669"/>
    <property type="project" value="UniProtKB-KW"/>
</dbReference>
<evidence type="ECO:0000313" key="4">
    <source>
        <dbReference type="EMBL" id="KAJ4163575.1"/>
    </source>
</evidence>
<dbReference type="SUPFAM" id="SSF51197">
    <property type="entry name" value="Clavaminate synthase-like"/>
    <property type="match status" value="1"/>
</dbReference>
<protein>
    <recommendedName>
        <fullName evidence="3">Fe2OG dioxygenase domain-containing protein</fullName>
    </recommendedName>
</protein>
<feature type="domain" description="Fe2OG dioxygenase" evidence="3">
    <location>
        <begin position="253"/>
        <end position="356"/>
    </location>
</feature>
<dbReference type="KEGG" id="amus:LMH87_005296"/>
<dbReference type="InterPro" id="IPR005123">
    <property type="entry name" value="Oxoglu/Fe-dep_dioxygenase_dom"/>
</dbReference>
<dbReference type="InterPro" id="IPR050231">
    <property type="entry name" value="Iron_ascorbate_oxido_reductase"/>
</dbReference>
<dbReference type="InterPro" id="IPR026992">
    <property type="entry name" value="DIOX_N"/>
</dbReference>
<keyword evidence="2" id="KW-0408">Iron</keyword>
<dbReference type="Proteomes" id="UP001144673">
    <property type="component" value="Chromosome 1"/>
</dbReference>
<keyword evidence="2" id="KW-0479">Metal-binding</keyword>